<comment type="caution">
    <text evidence="2">The sequence shown here is derived from an EMBL/GenBank/DDBJ whole genome shotgun (WGS) entry which is preliminary data.</text>
</comment>
<organism evidence="2 3">
    <name type="scientific">Flavobacterium turcicum</name>
    <dbReference type="NCBI Taxonomy" id="2764718"/>
    <lineage>
        <taxon>Bacteria</taxon>
        <taxon>Pseudomonadati</taxon>
        <taxon>Bacteroidota</taxon>
        <taxon>Flavobacteriia</taxon>
        <taxon>Flavobacteriales</taxon>
        <taxon>Flavobacteriaceae</taxon>
        <taxon>Flavobacterium</taxon>
    </lineage>
</organism>
<name>A0ABR7JG77_9FLAO</name>
<feature type="domain" description="Glycosyltransferase 2-like" evidence="1">
    <location>
        <begin position="8"/>
        <end position="123"/>
    </location>
</feature>
<dbReference type="PANTHER" id="PTHR43685">
    <property type="entry name" value="GLYCOSYLTRANSFERASE"/>
    <property type="match status" value="1"/>
</dbReference>
<protein>
    <submittedName>
        <fullName evidence="2">Glycosyltransferase</fullName>
    </submittedName>
</protein>
<dbReference type="InterPro" id="IPR050834">
    <property type="entry name" value="Glycosyltransf_2"/>
</dbReference>
<dbReference type="EMBL" id="JACRUM010000004">
    <property type="protein sequence ID" value="MBC5863508.1"/>
    <property type="molecule type" value="Genomic_DNA"/>
</dbReference>
<dbReference type="SUPFAM" id="SSF53448">
    <property type="entry name" value="Nucleotide-diphospho-sugar transferases"/>
    <property type="match status" value="1"/>
</dbReference>
<dbReference type="RefSeq" id="WP_166136695.1">
    <property type="nucleotide sequence ID" value="NZ_JAAOBY010000005.1"/>
</dbReference>
<dbReference type="Proteomes" id="UP000621670">
    <property type="component" value="Unassembled WGS sequence"/>
</dbReference>
<evidence type="ECO:0000313" key="2">
    <source>
        <dbReference type="EMBL" id="MBC5863508.1"/>
    </source>
</evidence>
<dbReference type="Gene3D" id="3.90.550.10">
    <property type="entry name" value="Spore Coat Polysaccharide Biosynthesis Protein SpsA, Chain A"/>
    <property type="match status" value="1"/>
</dbReference>
<gene>
    <name evidence="2" type="ORF">H8R26_08740</name>
</gene>
<proteinExistence type="predicted"/>
<evidence type="ECO:0000259" key="1">
    <source>
        <dbReference type="Pfam" id="PF00535"/>
    </source>
</evidence>
<sequence>MNDKPLVSIICLCYNHGQYVQEALQSVKNQSYSNIELIVVDDCSTDDSVEAITTWLKKEPNIVFIKNEHNLGNTKSFNKAFAQSNGSYIVDLAADDVLAHNCVELQLEAFAKSQFSNIGIVYGNAELVFEDDTHFYYFFEVDENKKRIKPQAVGDIYLSLLRLENNVCSVSAMARRAVYDRFQGFNENLQFEDYDFWIKTARFYQFDFIDSILIKKRELRNSLSSRRFKRLNRKTRLYNRSTYQIVRNALQLNTTKEENRAVLQMIHFEMQIALRTIDPILLFKYLKLHLKISFSLLFKKDFVRL</sequence>
<evidence type="ECO:0000313" key="3">
    <source>
        <dbReference type="Proteomes" id="UP000621670"/>
    </source>
</evidence>
<accession>A0ABR7JG77</accession>
<reference evidence="2 3" key="1">
    <citation type="submission" date="2020-08" db="EMBL/GenBank/DDBJ databases">
        <title>Description of novel Flavobacterium F-400 isolate.</title>
        <authorList>
            <person name="Saticioglu I."/>
            <person name="Duman M."/>
            <person name="Altun S."/>
        </authorList>
    </citation>
    <scope>NUCLEOTIDE SEQUENCE [LARGE SCALE GENOMIC DNA]</scope>
    <source>
        <strain evidence="2 3">F-400</strain>
    </source>
</reference>
<keyword evidence="3" id="KW-1185">Reference proteome</keyword>
<dbReference type="InterPro" id="IPR001173">
    <property type="entry name" value="Glyco_trans_2-like"/>
</dbReference>
<dbReference type="PANTHER" id="PTHR43685:SF11">
    <property type="entry name" value="GLYCOSYLTRANSFERASE TAGX-RELATED"/>
    <property type="match status" value="1"/>
</dbReference>
<dbReference type="Pfam" id="PF00535">
    <property type="entry name" value="Glycos_transf_2"/>
    <property type="match status" value="1"/>
</dbReference>
<dbReference type="InterPro" id="IPR029044">
    <property type="entry name" value="Nucleotide-diphossugar_trans"/>
</dbReference>